<comment type="similarity">
    <text evidence="3 11">Belongs to the NadD family.</text>
</comment>
<gene>
    <name evidence="11" type="primary">nadD</name>
    <name evidence="13" type="ORF">DL1_01845</name>
</gene>
<evidence type="ECO:0000256" key="11">
    <source>
        <dbReference type="HAMAP-Rule" id="MF_00244"/>
    </source>
</evidence>
<reference evidence="13 14" key="1">
    <citation type="submission" date="2014-03" db="EMBL/GenBank/DDBJ databases">
        <title>The draft genome sequence of Thioclava dalianensis DLFJ1-1.</title>
        <authorList>
            <person name="Lai Q."/>
            <person name="Shao Z."/>
        </authorList>
    </citation>
    <scope>NUCLEOTIDE SEQUENCE [LARGE SCALE GENOMIC DNA]</scope>
    <source>
        <strain evidence="13 14">DLFJ1-1</strain>
    </source>
</reference>
<evidence type="ECO:0000256" key="3">
    <source>
        <dbReference type="ARBA" id="ARBA00009014"/>
    </source>
</evidence>
<keyword evidence="8 11" id="KW-0067">ATP-binding</keyword>
<dbReference type="EC" id="2.7.7.18" evidence="11"/>
<keyword evidence="9 11" id="KW-0520">NAD</keyword>
<sequence>MRQGYPIARPGMRIGILGGSFDPAHDGHALITREALRRFGLDRVWWMLSPHNPLKENGPAPMAQRIAQARNVMSDPNVVITDIEARLGTRFTADTLARLQACYPGVHFVWLMGADNLVQFDRWDHWRDIMARVPVGVLARPGWRMAGRYARSARIFARAELPAERARQLASLQAPVWSFVNIPMSSLSSSEIRARGKWPKL</sequence>
<dbReference type="Gene3D" id="3.40.50.620">
    <property type="entry name" value="HUPs"/>
    <property type="match status" value="1"/>
</dbReference>
<evidence type="ECO:0000259" key="12">
    <source>
        <dbReference type="Pfam" id="PF01467"/>
    </source>
</evidence>
<dbReference type="Proteomes" id="UP000027725">
    <property type="component" value="Unassembled WGS sequence"/>
</dbReference>
<comment type="catalytic activity">
    <reaction evidence="10 11">
        <text>nicotinate beta-D-ribonucleotide + ATP + H(+) = deamido-NAD(+) + diphosphate</text>
        <dbReference type="Rhea" id="RHEA:22860"/>
        <dbReference type="ChEBI" id="CHEBI:15378"/>
        <dbReference type="ChEBI" id="CHEBI:30616"/>
        <dbReference type="ChEBI" id="CHEBI:33019"/>
        <dbReference type="ChEBI" id="CHEBI:57502"/>
        <dbReference type="ChEBI" id="CHEBI:58437"/>
        <dbReference type="EC" id="2.7.7.18"/>
    </reaction>
</comment>
<evidence type="ECO:0000256" key="4">
    <source>
        <dbReference type="ARBA" id="ARBA00022642"/>
    </source>
</evidence>
<keyword evidence="4 11" id="KW-0662">Pyridine nucleotide biosynthesis</keyword>
<dbReference type="HAMAP" id="MF_00244">
    <property type="entry name" value="NaMN_adenylyltr"/>
    <property type="match status" value="1"/>
</dbReference>
<dbReference type="RefSeq" id="WP_051693468.1">
    <property type="nucleotide sequence ID" value="NZ_FOVB01000001.1"/>
</dbReference>
<accession>A0A074TI23</accession>
<evidence type="ECO:0000256" key="1">
    <source>
        <dbReference type="ARBA" id="ARBA00002324"/>
    </source>
</evidence>
<evidence type="ECO:0000313" key="14">
    <source>
        <dbReference type="Proteomes" id="UP000027725"/>
    </source>
</evidence>
<dbReference type="OrthoDB" id="5295945at2"/>
<dbReference type="PANTHER" id="PTHR39321:SF3">
    <property type="entry name" value="PHOSPHOPANTETHEINE ADENYLYLTRANSFERASE"/>
    <property type="match status" value="1"/>
</dbReference>
<dbReference type="GO" id="GO:0009435">
    <property type="term" value="P:NAD+ biosynthetic process"/>
    <property type="evidence" value="ECO:0007669"/>
    <property type="project" value="UniProtKB-UniRule"/>
</dbReference>
<keyword evidence="14" id="KW-1185">Reference proteome</keyword>
<dbReference type="EMBL" id="JHEH01000010">
    <property type="protein sequence ID" value="KEP69795.1"/>
    <property type="molecule type" value="Genomic_DNA"/>
</dbReference>
<dbReference type="eggNOG" id="COG1057">
    <property type="taxonomic scope" value="Bacteria"/>
</dbReference>
<protein>
    <recommendedName>
        <fullName evidence="11">Probable nicotinate-nucleotide adenylyltransferase</fullName>
        <ecNumber evidence="11">2.7.7.18</ecNumber>
    </recommendedName>
    <alternativeName>
        <fullName evidence="11">Deamido-NAD(+) diphosphorylase</fullName>
    </alternativeName>
    <alternativeName>
        <fullName evidence="11">Deamido-NAD(+) pyrophosphorylase</fullName>
    </alternativeName>
    <alternativeName>
        <fullName evidence="11">Nicotinate mononucleotide adenylyltransferase</fullName>
        <shortName evidence="11">NaMN adenylyltransferase</shortName>
    </alternativeName>
</protein>
<dbReference type="GO" id="GO:0004515">
    <property type="term" value="F:nicotinate-nucleotide adenylyltransferase activity"/>
    <property type="evidence" value="ECO:0007669"/>
    <property type="project" value="UniProtKB-UniRule"/>
</dbReference>
<evidence type="ECO:0000256" key="7">
    <source>
        <dbReference type="ARBA" id="ARBA00022741"/>
    </source>
</evidence>
<dbReference type="PANTHER" id="PTHR39321">
    <property type="entry name" value="NICOTINATE-NUCLEOTIDE ADENYLYLTRANSFERASE-RELATED"/>
    <property type="match status" value="1"/>
</dbReference>
<dbReference type="InterPro" id="IPR005248">
    <property type="entry name" value="NadD/NMNAT"/>
</dbReference>
<evidence type="ECO:0000256" key="5">
    <source>
        <dbReference type="ARBA" id="ARBA00022679"/>
    </source>
</evidence>
<keyword evidence="7 11" id="KW-0547">Nucleotide-binding</keyword>
<dbReference type="CDD" id="cd02165">
    <property type="entry name" value="NMNAT"/>
    <property type="match status" value="1"/>
</dbReference>
<evidence type="ECO:0000256" key="2">
    <source>
        <dbReference type="ARBA" id="ARBA00005019"/>
    </source>
</evidence>
<evidence type="ECO:0000256" key="9">
    <source>
        <dbReference type="ARBA" id="ARBA00023027"/>
    </source>
</evidence>
<feature type="domain" description="Cytidyltransferase-like" evidence="12">
    <location>
        <begin position="16"/>
        <end position="195"/>
    </location>
</feature>
<evidence type="ECO:0000256" key="10">
    <source>
        <dbReference type="ARBA" id="ARBA00048721"/>
    </source>
</evidence>
<evidence type="ECO:0000313" key="13">
    <source>
        <dbReference type="EMBL" id="KEP69795.1"/>
    </source>
</evidence>
<dbReference type="NCBIfam" id="NF000843">
    <property type="entry name" value="PRK00071.2-2"/>
    <property type="match status" value="1"/>
</dbReference>
<comment type="caution">
    <text evidence="13">The sequence shown here is derived from an EMBL/GenBank/DDBJ whole genome shotgun (WGS) entry which is preliminary data.</text>
</comment>
<keyword evidence="6 11" id="KW-0548">Nucleotidyltransferase</keyword>
<dbReference type="STRING" id="1185766.SAMN05216224_101647"/>
<dbReference type="InterPro" id="IPR004821">
    <property type="entry name" value="Cyt_trans-like"/>
</dbReference>
<proteinExistence type="inferred from homology"/>
<evidence type="ECO:0000256" key="6">
    <source>
        <dbReference type="ARBA" id="ARBA00022695"/>
    </source>
</evidence>
<dbReference type="InterPro" id="IPR014729">
    <property type="entry name" value="Rossmann-like_a/b/a_fold"/>
</dbReference>
<comment type="pathway">
    <text evidence="2 11">Cofactor biosynthesis; NAD(+) biosynthesis; deamido-NAD(+) from nicotinate D-ribonucleotide: step 1/1.</text>
</comment>
<organism evidence="13 14">
    <name type="scientific">Thioclava dalianensis</name>
    <dbReference type="NCBI Taxonomy" id="1185766"/>
    <lineage>
        <taxon>Bacteria</taxon>
        <taxon>Pseudomonadati</taxon>
        <taxon>Pseudomonadota</taxon>
        <taxon>Alphaproteobacteria</taxon>
        <taxon>Rhodobacterales</taxon>
        <taxon>Paracoccaceae</taxon>
        <taxon>Thioclava</taxon>
    </lineage>
</organism>
<keyword evidence="5 11" id="KW-0808">Transferase</keyword>
<dbReference type="SUPFAM" id="SSF52374">
    <property type="entry name" value="Nucleotidylyl transferase"/>
    <property type="match status" value="1"/>
</dbReference>
<dbReference type="NCBIfam" id="TIGR00482">
    <property type="entry name" value="nicotinate (nicotinamide) nucleotide adenylyltransferase"/>
    <property type="match status" value="1"/>
</dbReference>
<evidence type="ECO:0000256" key="8">
    <source>
        <dbReference type="ARBA" id="ARBA00022840"/>
    </source>
</evidence>
<dbReference type="UniPathway" id="UPA00253">
    <property type="reaction ID" value="UER00332"/>
</dbReference>
<name>A0A074TI23_9RHOB</name>
<comment type="function">
    <text evidence="1 11">Catalyzes the reversible adenylation of nicotinate mononucleotide (NaMN) to nicotinic acid adenine dinucleotide (NaAD).</text>
</comment>
<dbReference type="AlphaFoldDB" id="A0A074TI23"/>
<dbReference type="Pfam" id="PF01467">
    <property type="entry name" value="CTP_transf_like"/>
    <property type="match status" value="1"/>
</dbReference>
<dbReference type="GO" id="GO:0005524">
    <property type="term" value="F:ATP binding"/>
    <property type="evidence" value="ECO:0007669"/>
    <property type="project" value="UniProtKB-KW"/>
</dbReference>